<dbReference type="EMBL" id="JFZT01000039">
    <property type="protein sequence ID" value="EZQ06863.1"/>
    <property type="molecule type" value="Genomic_DNA"/>
</dbReference>
<keyword evidence="3" id="KW-1185">Reference proteome</keyword>
<evidence type="ECO:0000313" key="2">
    <source>
        <dbReference type="EMBL" id="EZQ06863.1"/>
    </source>
</evidence>
<feature type="compositionally biased region" description="Basic and acidic residues" evidence="1">
    <location>
        <begin position="76"/>
        <end position="100"/>
    </location>
</feature>
<organism evidence="2 3">
    <name type="scientific">Candidatus Acidianus copahuensis</name>
    <dbReference type="NCBI Taxonomy" id="1160895"/>
    <lineage>
        <taxon>Archaea</taxon>
        <taxon>Thermoproteota</taxon>
        <taxon>Thermoprotei</taxon>
        <taxon>Sulfolobales</taxon>
        <taxon>Sulfolobaceae</taxon>
        <taxon>Acidianus</taxon>
    </lineage>
</organism>
<protein>
    <submittedName>
        <fullName evidence="2">Chromatin protein Cren7</fullName>
    </submittedName>
</protein>
<name>A0A031LMM1_9CREN</name>
<dbReference type="RefSeq" id="WP_048099394.1">
    <property type="nucleotide sequence ID" value="NZ_JFZT01000039.1"/>
</dbReference>
<reference evidence="2 3" key="1">
    <citation type="submission" date="2014-03" db="EMBL/GenBank/DDBJ databases">
        <title>Draft genome sequence of the novel thermoacidophilic archaea Acidianus copahuensis ALE1 strain, isolated from Copahue volcanic area in Neuquen Argentina.</title>
        <authorList>
            <person name="Urbieta M.S."/>
            <person name="Rascovan N."/>
            <person name="Castro C."/>
            <person name="Revale S."/>
            <person name="Giaveno M.A."/>
            <person name="Vazquez M.P."/>
            <person name="Donati E.R."/>
        </authorList>
    </citation>
    <scope>NUCLEOTIDE SEQUENCE [LARGE SCALE GENOMIC DNA]</scope>
    <source>
        <strain evidence="2 3">ALE1</strain>
    </source>
</reference>
<evidence type="ECO:0000313" key="3">
    <source>
        <dbReference type="Proteomes" id="UP000024332"/>
    </source>
</evidence>
<dbReference type="AlphaFoldDB" id="A0A031LMM1"/>
<gene>
    <name evidence="2" type="ORF">CM19_05690</name>
</gene>
<feature type="compositionally biased region" description="Acidic residues" evidence="1">
    <location>
        <begin position="101"/>
        <end position="114"/>
    </location>
</feature>
<proteinExistence type="predicted"/>
<evidence type="ECO:0000256" key="1">
    <source>
        <dbReference type="SAM" id="MobiDB-lite"/>
    </source>
</evidence>
<dbReference type="STRING" id="1160895.CM19_05690"/>
<feature type="region of interest" description="Disordered" evidence="1">
    <location>
        <begin position="76"/>
        <end position="114"/>
    </location>
</feature>
<dbReference type="Proteomes" id="UP000024332">
    <property type="component" value="Unassembled WGS sequence"/>
</dbReference>
<accession>A0A031LMM1</accession>
<comment type="caution">
    <text evidence="2">The sequence shown here is derived from an EMBL/GenBank/DDBJ whole genome shotgun (WGS) entry which is preliminary data.</text>
</comment>
<dbReference type="OrthoDB" id="23364at2157"/>
<sequence length="114" mass="12571">MARKKQKEIDICPNCGTKVDKPIKTWNLVSPLPDSQGRITITVMGSFVCPNCGYKWRGVVSKIRAGGSTVEVEGKKGVKKFGDEGKGDEGKKEDKKKDEGEIIELDLSDLDEEE</sequence>